<comment type="caution">
    <text evidence="3">The sequence shown here is derived from an EMBL/GenBank/DDBJ whole genome shotgun (WGS) entry which is preliminary data.</text>
</comment>
<reference evidence="3 4" key="1">
    <citation type="submission" date="2016-06" db="EMBL/GenBank/DDBJ databases">
        <authorList>
            <person name="Kjaerup R.B."/>
            <person name="Dalgaard T.S."/>
            <person name="Juul-Madsen H.R."/>
        </authorList>
    </citation>
    <scope>NUCLEOTIDE SEQUENCE [LARGE SCALE GENOMIC DNA]</scope>
    <source>
        <strain evidence="3 4">Pb300</strain>
    </source>
</reference>
<dbReference type="VEuPathDB" id="FungiDB:PABG_03775"/>
<feature type="compositionally biased region" description="Basic and acidic residues" evidence="1">
    <location>
        <begin position="391"/>
        <end position="403"/>
    </location>
</feature>
<protein>
    <submittedName>
        <fullName evidence="3">Uncharacterized protein</fullName>
    </submittedName>
</protein>
<keyword evidence="2" id="KW-0812">Transmembrane</keyword>
<feature type="transmembrane region" description="Helical" evidence="2">
    <location>
        <begin position="133"/>
        <end position="155"/>
    </location>
</feature>
<accession>A0A1D2JEM5</accession>
<dbReference type="VEuPathDB" id="FungiDB:PADG_00049"/>
<evidence type="ECO:0000256" key="1">
    <source>
        <dbReference type="SAM" id="MobiDB-lite"/>
    </source>
</evidence>
<evidence type="ECO:0000256" key="2">
    <source>
        <dbReference type="SAM" id="Phobius"/>
    </source>
</evidence>
<feature type="region of interest" description="Disordered" evidence="1">
    <location>
        <begin position="221"/>
        <end position="270"/>
    </location>
</feature>
<name>A0A1D2JEM5_PARBR</name>
<evidence type="ECO:0000313" key="3">
    <source>
        <dbReference type="EMBL" id="ODH28216.1"/>
    </source>
</evidence>
<proteinExistence type="predicted"/>
<keyword evidence="2" id="KW-1133">Transmembrane helix</keyword>
<feature type="region of interest" description="Disordered" evidence="1">
    <location>
        <begin position="163"/>
        <end position="189"/>
    </location>
</feature>
<keyword evidence="2" id="KW-0472">Membrane</keyword>
<organism evidence="3 4">
    <name type="scientific">Paracoccidioides brasiliensis</name>
    <dbReference type="NCBI Taxonomy" id="121759"/>
    <lineage>
        <taxon>Eukaryota</taxon>
        <taxon>Fungi</taxon>
        <taxon>Dikarya</taxon>
        <taxon>Ascomycota</taxon>
        <taxon>Pezizomycotina</taxon>
        <taxon>Eurotiomycetes</taxon>
        <taxon>Eurotiomycetidae</taxon>
        <taxon>Onygenales</taxon>
        <taxon>Ajellomycetaceae</taxon>
        <taxon>Paracoccidioides</taxon>
    </lineage>
</organism>
<feature type="compositionally biased region" description="Polar residues" evidence="1">
    <location>
        <begin position="221"/>
        <end position="240"/>
    </location>
</feature>
<feature type="compositionally biased region" description="Polar residues" evidence="1">
    <location>
        <begin position="84"/>
        <end position="93"/>
    </location>
</feature>
<feature type="region of interest" description="Disordered" evidence="1">
    <location>
        <begin position="44"/>
        <end position="114"/>
    </location>
</feature>
<sequence length="528" mass="57402">MPVHSHRAPNDCPSGFQFYRCYNFNGCCKSNPCKGPPIAQCPDDESPGGQINALSSLTSTSPTTRSSSASTSIRASSYRTSTTFSPTLANSPSPTLPSGGVPTDPTSAAPNATISPAAPIQESNASKKLNGELVGGVVGGIFSLSLILAVLIFLWRKSRKAQRSQHLSSPLPPDDDGMTGMGFADSKVDPQKSFIDTPNLFNKPLDNNKVYRSGTLTNRDATSQFTKSHQSVSSDSSTLMGSPDFRGSSVSSFNSPSLGTSDFGSSDLNQNLRSRTASSLATLNEHPHSSTESSHLIPRAEMIATVPSRESVTSELANTESRYRAELPGEPERQLINIPRELRVGITANTTEQVTPQFSVTTPEGIVLGSNLNLERTRPGIPENHQNSRSRAKEETRNDHVNDSYRGCSRRPSSQRGRNTQVHAIRHIKLNVYVSDSKSSLIWSAATDAIASQRFLSWEVGNIIFIAYMSLSVDQPKSRRWQMLLMERFRRPGIPKKSAIACTTVGFGDACNSHHSGIFRRARTRHPH</sequence>
<feature type="compositionally biased region" description="Low complexity" evidence="1">
    <location>
        <begin position="53"/>
        <end position="83"/>
    </location>
</feature>
<feature type="compositionally biased region" description="Polar residues" evidence="1">
    <location>
        <begin position="248"/>
        <end position="270"/>
    </location>
</feature>
<dbReference type="Proteomes" id="UP000242814">
    <property type="component" value="Unassembled WGS sequence"/>
</dbReference>
<dbReference type="EMBL" id="LZYO01000149">
    <property type="protein sequence ID" value="ODH28216.1"/>
    <property type="molecule type" value="Genomic_DNA"/>
</dbReference>
<feature type="region of interest" description="Disordered" evidence="1">
    <location>
        <begin position="371"/>
        <end position="420"/>
    </location>
</feature>
<dbReference type="AlphaFoldDB" id="A0A1D2JEM5"/>
<evidence type="ECO:0000313" key="4">
    <source>
        <dbReference type="Proteomes" id="UP000242814"/>
    </source>
</evidence>
<gene>
    <name evidence="3" type="ORF">ACO22_03987</name>
</gene>
<feature type="compositionally biased region" description="Polar residues" evidence="1">
    <location>
        <begin position="411"/>
        <end position="420"/>
    </location>
</feature>
<feature type="compositionally biased region" description="Polar residues" evidence="1">
    <location>
        <begin position="104"/>
        <end position="114"/>
    </location>
</feature>
<feature type="region of interest" description="Disordered" evidence="1">
    <location>
        <begin position="279"/>
        <end position="298"/>
    </location>
</feature>